<keyword evidence="2" id="KW-1185">Reference proteome</keyword>
<reference evidence="1" key="1">
    <citation type="submission" date="2023-04" db="EMBL/GenBank/DDBJ databases">
        <title>Ambrosiozyma monospora NBRC 10751.</title>
        <authorList>
            <person name="Ichikawa N."/>
            <person name="Sato H."/>
            <person name="Tonouchi N."/>
        </authorList>
    </citation>
    <scope>NUCLEOTIDE SEQUENCE</scope>
    <source>
        <strain evidence="1">NBRC 10751</strain>
    </source>
</reference>
<evidence type="ECO:0000313" key="2">
    <source>
        <dbReference type="Proteomes" id="UP001165064"/>
    </source>
</evidence>
<accession>A0ACB5T537</accession>
<proteinExistence type="predicted"/>
<dbReference type="EMBL" id="BSXS01003494">
    <property type="protein sequence ID" value="GME81411.1"/>
    <property type="molecule type" value="Genomic_DNA"/>
</dbReference>
<comment type="caution">
    <text evidence="1">The sequence shown here is derived from an EMBL/GenBank/DDBJ whole genome shotgun (WGS) entry which is preliminary data.</text>
</comment>
<evidence type="ECO:0000313" key="1">
    <source>
        <dbReference type="EMBL" id="GME81411.1"/>
    </source>
</evidence>
<name>A0ACB5T537_AMBMO</name>
<sequence>MFKPVFLPEGNPSLFSFYFDTSQRHVCYVAPERFVASDDAEVEELNKTNGELNWQMDIFSLGCVIAELYLESLPIFTLPQMFKFKRGEYYPNLDAIDDLNISKMIQSMISSKADDRLTAKEYLTRYRKTIFPDYFYTFLHTYMNNISGGITENESVNQFTVSDERIDNLYNNFDKLSLYLGFKKLSCESDDDDNNPVSSVSMIPMKLGMPGMEGHTPKSTSQVFLQNEKNDSSCLIPLSLVLHSVRNTTHASFRIQACDLIVSFAEQLHDEAKLDRCLPYLVYMLDDPSDDVQAAALRAMTQLLTMVDTITPVNVYLFQEYILPKLKRFLRRSYVSLDDLTTSSNLLPRQNVPVPRGANSNNNQKGRYVRSVFANCLPHLATTARKFYEMANLLKTQIANFEDPETENHYAINSDSLTDMNYKSLTDGFENLTVQLLTDPDPYVKTALLNNILPLCAFFGKEKTNDVILSHLITYLNDKDTQLKLSFVNSIVPISVFVGIVSLEQYILPLLAQALNEPDEMLVTNLIKAFTELAKLGLIRRRYLWDLVKLTAKLVLHPSELIRNSVLNLIVSIGNNLSVSDLYCMLYPLIRPFFQYEVTDFSWETLYVCAHKPISRAVYNMAKIWSLKTDPTLFWQRVDPSVSRTYDSFGSAGLVFMKKKTTRSHGSGTHRIGPSGVEENAVVDNSEIPLSQSDVQQNR</sequence>
<protein>
    <submittedName>
        <fullName evidence="1">Unnamed protein product</fullName>
    </submittedName>
</protein>
<gene>
    <name evidence="1" type="ORF">Amon02_000491900</name>
</gene>
<organism evidence="1 2">
    <name type="scientific">Ambrosiozyma monospora</name>
    <name type="common">Yeast</name>
    <name type="synonym">Endomycopsis monosporus</name>
    <dbReference type="NCBI Taxonomy" id="43982"/>
    <lineage>
        <taxon>Eukaryota</taxon>
        <taxon>Fungi</taxon>
        <taxon>Dikarya</taxon>
        <taxon>Ascomycota</taxon>
        <taxon>Saccharomycotina</taxon>
        <taxon>Pichiomycetes</taxon>
        <taxon>Pichiales</taxon>
        <taxon>Pichiaceae</taxon>
        <taxon>Ambrosiozyma</taxon>
    </lineage>
</organism>
<dbReference type="Proteomes" id="UP001165064">
    <property type="component" value="Unassembled WGS sequence"/>
</dbReference>